<dbReference type="InterPro" id="IPR025665">
    <property type="entry name" value="Beta-barrel_OMP_2"/>
</dbReference>
<gene>
    <name evidence="3" type="ORF">H8744_13260</name>
</gene>
<feature type="chain" id="PRO_5037312735" evidence="1">
    <location>
        <begin position="24"/>
        <end position="242"/>
    </location>
</feature>
<dbReference type="EMBL" id="JACRTF010000001">
    <property type="protein sequence ID" value="MBC8594194.1"/>
    <property type="molecule type" value="Genomic_DNA"/>
</dbReference>
<name>A0A926IQC7_9BACT</name>
<dbReference type="Pfam" id="PF13568">
    <property type="entry name" value="OMP_b-brl_2"/>
    <property type="match status" value="1"/>
</dbReference>
<dbReference type="AlphaFoldDB" id="A0A926IQC7"/>
<evidence type="ECO:0000313" key="3">
    <source>
        <dbReference type="EMBL" id="MBC8594194.1"/>
    </source>
</evidence>
<protein>
    <submittedName>
        <fullName evidence="3">PorT family protein</fullName>
    </submittedName>
</protein>
<sequence length="242" mass="26984">MIKKKSIILATLLLMGISLPSIAQIGEQRNNFAIGINGGVNLNTVSFEINNAASSQSKIKQNMLMGITGGLTARYISEKYFAMICGLQVELNIAQKGWDELYETADGQKDLSRSYVRNMTYLEIPFLAHLAFGKDRGAQVFLNLGPQIGFLLSDSEDAEGWTNEQMNIQKEYGKKIENKFDYGIAGGLGLEIRTKKAGNFLLEGRYYFGLADFFGNTKKDPFARSANRTITIKLSYLFDLKK</sequence>
<reference evidence="3" key="1">
    <citation type="submission" date="2020-08" db="EMBL/GenBank/DDBJ databases">
        <title>Genome public.</title>
        <authorList>
            <person name="Liu C."/>
            <person name="Sun Q."/>
        </authorList>
    </citation>
    <scope>NUCLEOTIDE SEQUENCE</scope>
    <source>
        <strain evidence="3">N12</strain>
    </source>
</reference>
<feature type="signal peptide" evidence="1">
    <location>
        <begin position="1"/>
        <end position="23"/>
    </location>
</feature>
<keyword evidence="4" id="KW-1185">Reference proteome</keyword>
<evidence type="ECO:0000256" key="1">
    <source>
        <dbReference type="SAM" id="SignalP"/>
    </source>
</evidence>
<evidence type="ECO:0000259" key="2">
    <source>
        <dbReference type="Pfam" id="PF13568"/>
    </source>
</evidence>
<feature type="domain" description="Outer membrane protein beta-barrel" evidence="2">
    <location>
        <begin position="23"/>
        <end position="214"/>
    </location>
</feature>
<dbReference type="Proteomes" id="UP000651085">
    <property type="component" value="Unassembled WGS sequence"/>
</dbReference>
<dbReference type="RefSeq" id="WP_262435294.1">
    <property type="nucleotide sequence ID" value="NZ_JACRTF010000001.1"/>
</dbReference>
<comment type="caution">
    <text evidence="3">The sequence shown here is derived from an EMBL/GenBank/DDBJ whole genome shotgun (WGS) entry which is preliminary data.</text>
</comment>
<keyword evidence="1" id="KW-0732">Signal</keyword>
<organism evidence="3 4">
    <name type="scientific">Jilunia laotingensis</name>
    <dbReference type="NCBI Taxonomy" id="2763675"/>
    <lineage>
        <taxon>Bacteria</taxon>
        <taxon>Pseudomonadati</taxon>
        <taxon>Bacteroidota</taxon>
        <taxon>Bacteroidia</taxon>
        <taxon>Bacteroidales</taxon>
        <taxon>Bacteroidaceae</taxon>
        <taxon>Jilunia</taxon>
    </lineage>
</organism>
<proteinExistence type="predicted"/>
<accession>A0A926IQC7</accession>
<evidence type="ECO:0000313" key="4">
    <source>
        <dbReference type="Proteomes" id="UP000651085"/>
    </source>
</evidence>